<dbReference type="CDD" id="cd18094">
    <property type="entry name" value="SpoU-like_TrmL"/>
    <property type="match status" value="1"/>
</dbReference>
<keyword evidence="3 6" id="KW-0808">Transferase</keyword>
<dbReference type="EC" id="2.1.1.207" evidence="6"/>
<comment type="similarity">
    <text evidence="6">Belongs to the class IV-like SAM-binding methyltransferase superfamily. RNA methyltransferase TrmH family. TrmL subfamily.</text>
</comment>
<comment type="caution">
    <text evidence="6">Lacks conserved residue(s) required for the propagation of feature annotation.</text>
</comment>
<evidence type="ECO:0000313" key="9">
    <source>
        <dbReference type="EMBL" id="SUB56819.1"/>
    </source>
</evidence>
<sequence length="154" mass="17807">MLNICFYEPEIPFNTGAIARTCGLTNTRLHLIKPLGFEIDDKHVKRAGLDYWHLVDISIYDSYDDLLKRFPNSRFYLATTKAGKLYTDVKYKDEDVIVFGPETRGLPEDLIFSNYDDAIKIPMLKNYGRSLNLSNSANIILFEALRQNNFFDLI</sequence>
<comment type="catalytic activity">
    <reaction evidence="6">
        <text>cytidine(34) in tRNA + S-adenosyl-L-methionine = 2'-O-methylcytidine(34) in tRNA + S-adenosyl-L-homocysteine + H(+)</text>
        <dbReference type="Rhea" id="RHEA:43084"/>
        <dbReference type="Rhea" id="RHEA-COMP:10331"/>
        <dbReference type="Rhea" id="RHEA-COMP:10332"/>
        <dbReference type="ChEBI" id="CHEBI:15378"/>
        <dbReference type="ChEBI" id="CHEBI:57856"/>
        <dbReference type="ChEBI" id="CHEBI:59789"/>
        <dbReference type="ChEBI" id="CHEBI:74495"/>
        <dbReference type="ChEBI" id="CHEBI:82748"/>
        <dbReference type="EC" id="2.1.1.207"/>
    </reaction>
</comment>
<keyword evidence="2 6" id="KW-0489">Methyltransferase</keyword>
<evidence type="ECO:0000313" key="10">
    <source>
        <dbReference type="Proteomes" id="UP000255517"/>
    </source>
</evidence>
<name>A0A379C3X5_9FIRM</name>
<evidence type="ECO:0000256" key="4">
    <source>
        <dbReference type="ARBA" id="ARBA00022691"/>
    </source>
</evidence>
<feature type="binding site" evidence="6 7">
    <location>
        <position position="100"/>
    </location>
    <ligand>
        <name>S-adenosyl-L-methionine</name>
        <dbReference type="ChEBI" id="CHEBI:59789"/>
    </ligand>
</feature>
<dbReference type="RefSeq" id="WP_019034376.1">
    <property type="nucleotide sequence ID" value="NZ_JASOSY010000006.1"/>
</dbReference>
<evidence type="ECO:0000256" key="1">
    <source>
        <dbReference type="ARBA" id="ARBA00022490"/>
    </source>
</evidence>
<organism evidence="9 10">
    <name type="scientific">Peptoniphilus lacrimalis</name>
    <dbReference type="NCBI Taxonomy" id="33031"/>
    <lineage>
        <taxon>Bacteria</taxon>
        <taxon>Bacillati</taxon>
        <taxon>Bacillota</taxon>
        <taxon>Tissierellia</taxon>
        <taxon>Tissierellales</taxon>
        <taxon>Peptoniphilaceae</taxon>
        <taxon>Peptoniphilus</taxon>
    </lineage>
</organism>
<proteinExistence type="inferred from homology"/>
<accession>A0A379C3X5</accession>
<feature type="binding site" evidence="6 7">
    <location>
        <position position="121"/>
    </location>
    <ligand>
        <name>S-adenosyl-L-methionine</name>
        <dbReference type="ChEBI" id="CHEBI:59789"/>
    </ligand>
</feature>
<dbReference type="InterPro" id="IPR001537">
    <property type="entry name" value="SpoU_MeTrfase"/>
</dbReference>
<dbReference type="PANTHER" id="PTHR42971:SF1">
    <property type="entry name" value="TRNA (CYTIDINE(34)-2'-O)-METHYLTRANSFERASE"/>
    <property type="match status" value="1"/>
</dbReference>
<dbReference type="OrthoDB" id="9789043at2"/>
<evidence type="ECO:0000256" key="5">
    <source>
        <dbReference type="ARBA" id="ARBA00022694"/>
    </source>
</evidence>
<keyword evidence="4 6" id="KW-0949">S-adenosyl-L-methionine</keyword>
<protein>
    <recommendedName>
        <fullName evidence="6">Putative tRNA (cytidine(34)-2'-O)-methyltransferase</fullName>
        <ecNumber evidence="6">2.1.1.207</ecNumber>
    </recommendedName>
    <alternativeName>
        <fullName evidence="6">tRNA (cytidine/uridine-2'-O-)-methyltransferase</fullName>
    </alternativeName>
</protein>
<dbReference type="FunFam" id="3.40.1280.10:FF:000002">
    <property type="entry name" value="Peptidylprolyl isomerase"/>
    <property type="match status" value="1"/>
</dbReference>
<evidence type="ECO:0000259" key="8">
    <source>
        <dbReference type="Pfam" id="PF00588"/>
    </source>
</evidence>
<evidence type="ECO:0000256" key="3">
    <source>
        <dbReference type="ARBA" id="ARBA00022679"/>
    </source>
</evidence>
<dbReference type="SUPFAM" id="SSF75217">
    <property type="entry name" value="alpha/beta knot"/>
    <property type="match status" value="1"/>
</dbReference>
<dbReference type="EMBL" id="UGSZ01000001">
    <property type="protein sequence ID" value="SUB56819.1"/>
    <property type="molecule type" value="Genomic_DNA"/>
</dbReference>
<dbReference type="InterPro" id="IPR029026">
    <property type="entry name" value="tRNA_m1G_MTases_N"/>
</dbReference>
<keyword evidence="5 6" id="KW-0819">tRNA processing</keyword>
<dbReference type="GO" id="GO:0141102">
    <property type="term" value="F:tRNA (5-carboxymethylaminomethyluridine(34)-2'-O)-methyltransferase activity"/>
    <property type="evidence" value="ECO:0007669"/>
    <property type="project" value="RHEA"/>
</dbReference>
<evidence type="ECO:0000256" key="6">
    <source>
        <dbReference type="HAMAP-Rule" id="MF_01885"/>
    </source>
</evidence>
<comment type="subcellular location">
    <subcellularLocation>
        <location evidence="6">Cytoplasm</location>
    </subcellularLocation>
</comment>
<evidence type="ECO:0000256" key="2">
    <source>
        <dbReference type="ARBA" id="ARBA00022603"/>
    </source>
</evidence>
<dbReference type="GO" id="GO:0042802">
    <property type="term" value="F:identical protein binding"/>
    <property type="evidence" value="ECO:0007669"/>
    <property type="project" value="UniProtKB-ARBA"/>
</dbReference>
<dbReference type="Proteomes" id="UP000255517">
    <property type="component" value="Unassembled WGS sequence"/>
</dbReference>
<dbReference type="InterPro" id="IPR029028">
    <property type="entry name" value="Alpha/beta_knot_MTases"/>
</dbReference>
<dbReference type="InterPro" id="IPR016914">
    <property type="entry name" value="TrmL"/>
</dbReference>
<dbReference type="Gene3D" id="3.40.1280.10">
    <property type="match status" value="1"/>
</dbReference>
<dbReference type="STRING" id="1122949.GCA_000378725_00421"/>
<dbReference type="AlphaFoldDB" id="A0A379C3X5"/>
<dbReference type="GO" id="GO:0005737">
    <property type="term" value="C:cytoplasm"/>
    <property type="evidence" value="ECO:0007669"/>
    <property type="project" value="UniProtKB-SubCell"/>
</dbReference>
<dbReference type="GO" id="GO:0141098">
    <property type="term" value="F:tRNA (cytidine(34)-2'-O)-methyltransferase activity"/>
    <property type="evidence" value="ECO:0007669"/>
    <property type="project" value="RHEA"/>
</dbReference>
<reference evidence="9 10" key="1">
    <citation type="submission" date="2018-06" db="EMBL/GenBank/DDBJ databases">
        <authorList>
            <consortium name="Pathogen Informatics"/>
            <person name="Doyle S."/>
        </authorList>
    </citation>
    <scope>NUCLEOTIDE SEQUENCE [LARGE SCALE GENOMIC DNA]</scope>
    <source>
        <strain evidence="9 10">NCTC13149</strain>
    </source>
</reference>
<dbReference type="PIRSF" id="PIRSF029256">
    <property type="entry name" value="SpoU_TrmH_prd"/>
    <property type="match status" value="1"/>
</dbReference>
<dbReference type="HAMAP" id="MF_01885">
    <property type="entry name" value="tRNA_methyltr_TrmL"/>
    <property type="match status" value="1"/>
</dbReference>
<comment type="catalytic activity">
    <reaction evidence="6">
        <text>5-carboxymethylaminomethyluridine(34) in tRNA(Leu) + S-adenosyl-L-methionine = 5-carboxymethylaminomethyl-2'-O-methyluridine(34) in tRNA(Leu) + S-adenosyl-L-homocysteine + H(+)</text>
        <dbReference type="Rhea" id="RHEA:43088"/>
        <dbReference type="Rhea" id="RHEA-COMP:10333"/>
        <dbReference type="Rhea" id="RHEA-COMP:10334"/>
        <dbReference type="ChEBI" id="CHEBI:15378"/>
        <dbReference type="ChEBI" id="CHEBI:57856"/>
        <dbReference type="ChEBI" id="CHEBI:59789"/>
        <dbReference type="ChEBI" id="CHEBI:74508"/>
        <dbReference type="ChEBI" id="CHEBI:74511"/>
        <dbReference type="EC" id="2.1.1.207"/>
    </reaction>
</comment>
<keyword evidence="1 6" id="KW-0963">Cytoplasm</keyword>
<gene>
    <name evidence="9" type="primary">trmL</name>
    <name evidence="9" type="ORF">NCTC13149_00627</name>
</gene>
<feature type="binding site" evidence="6 7">
    <location>
        <position position="130"/>
    </location>
    <ligand>
        <name>S-adenosyl-L-methionine</name>
        <dbReference type="ChEBI" id="CHEBI:59789"/>
    </ligand>
</feature>
<feature type="domain" description="tRNA/rRNA methyltransferase SpoU type" evidence="8">
    <location>
        <begin position="2"/>
        <end position="142"/>
    </location>
</feature>
<dbReference type="GO" id="GO:0002130">
    <property type="term" value="P:wobble position ribose methylation"/>
    <property type="evidence" value="ECO:0007669"/>
    <property type="project" value="TreeGrafter"/>
</dbReference>
<comment type="function">
    <text evidence="6">Could methylate the ribose at the nucleotide 34 wobble position in tRNA.</text>
</comment>
<dbReference type="Pfam" id="PF00588">
    <property type="entry name" value="SpoU_methylase"/>
    <property type="match status" value="1"/>
</dbReference>
<dbReference type="GO" id="GO:0003723">
    <property type="term" value="F:RNA binding"/>
    <property type="evidence" value="ECO:0007669"/>
    <property type="project" value="InterPro"/>
</dbReference>
<evidence type="ECO:0000256" key="7">
    <source>
        <dbReference type="PIRSR" id="PIRSR029256-1"/>
    </source>
</evidence>
<dbReference type="PANTHER" id="PTHR42971">
    <property type="entry name" value="TRNA (CYTIDINE(34)-2'-O)-METHYLTRANSFERASE"/>
    <property type="match status" value="1"/>
</dbReference>